<evidence type="ECO:0000313" key="1">
    <source>
        <dbReference type="EMBL" id="HJC71805.1"/>
    </source>
</evidence>
<protein>
    <submittedName>
        <fullName evidence="1">Uncharacterized protein</fullName>
    </submittedName>
</protein>
<sequence>MQNTPESKGRDEKVFSEMFFSDITAPADTVFLIRYNSKHFEKTPLLLVDNCFSVFTPPTSGEQSEYSIVYLLPIAPYKCLAWGTEEQVDYLMHILPTPDAINKNRIIEQGKKCEVTSHSLEYLEQLKNELPFLEYGLGQIQVIAEREYTLSEEKKDRQTENVNAK</sequence>
<dbReference type="Proteomes" id="UP000823918">
    <property type="component" value="Unassembled WGS sequence"/>
</dbReference>
<comment type="caution">
    <text evidence="1">The sequence shown here is derived from an EMBL/GenBank/DDBJ whole genome shotgun (WGS) entry which is preliminary data.</text>
</comment>
<evidence type="ECO:0000313" key="2">
    <source>
        <dbReference type="Proteomes" id="UP000823918"/>
    </source>
</evidence>
<name>A0A9D2Q6J0_9FIRM</name>
<gene>
    <name evidence="1" type="ORF">H9698_03295</name>
</gene>
<proteinExistence type="predicted"/>
<reference evidence="1" key="1">
    <citation type="journal article" date="2021" name="PeerJ">
        <title>Extensive microbial diversity within the chicken gut microbiome revealed by metagenomics and culture.</title>
        <authorList>
            <person name="Gilroy R."/>
            <person name="Ravi A."/>
            <person name="Getino M."/>
            <person name="Pursley I."/>
            <person name="Horton D.L."/>
            <person name="Alikhan N.F."/>
            <person name="Baker D."/>
            <person name="Gharbi K."/>
            <person name="Hall N."/>
            <person name="Watson M."/>
            <person name="Adriaenssens E.M."/>
            <person name="Foster-Nyarko E."/>
            <person name="Jarju S."/>
            <person name="Secka A."/>
            <person name="Antonio M."/>
            <person name="Oren A."/>
            <person name="Chaudhuri R.R."/>
            <person name="La Ragione R."/>
            <person name="Hildebrand F."/>
            <person name="Pallen M.J."/>
        </authorList>
    </citation>
    <scope>NUCLEOTIDE SEQUENCE</scope>
    <source>
        <strain evidence="1">5933</strain>
    </source>
</reference>
<accession>A0A9D2Q6J0</accession>
<dbReference type="EMBL" id="DWWA01000018">
    <property type="protein sequence ID" value="HJC71805.1"/>
    <property type="molecule type" value="Genomic_DNA"/>
</dbReference>
<dbReference type="AlphaFoldDB" id="A0A9D2Q6J0"/>
<organism evidence="1 2">
    <name type="scientific">Candidatus Ruthenibacterium merdavium</name>
    <dbReference type="NCBI Taxonomy" id="2838752"/>
    <lineage>
        <taxon>Bacteria</taxon>
        <taxon>Bacillati</taxon>
        <taxon>Bacillota</taxon>
        <taxon>Clostridia</taxon>
        <taxon>Eubacteriales</taxon>
        <taxon>Oscillospiraceae</taxon>
        <taxon>Ruthenibacterium</taxon>
    </lineage>
</organism>
<reference evidence="1" key="2">
    <citation type="submission" date="2021-04" db="EMBL/GenBank/DDBJ databases">
        <authorList>
            <person name="Gilroy R."/>
        </authorList>
    </citation>
    <scope>NUCLEOTIDE SEQUENCE</scope>
    <source>
        <strain evidence="1">5933</strain>
    </source>
</reference>